<dbReference type="AlphaFoldDB" id="X0WCV2"/>
<feature type="domain" description="Metal-dependent phosphohydrolase 7TM extracellular" evidence="1">
    <location>
        <begin position="30"/>
        <end position="260"/>
    </location>
</feature>
<dbReference type="PANTHER" id="PTHR36442:SF1">
    <property type="entry name" value="CYCLIC-DI-AMP PHOSPHODIESTERASE PGPH"/>
    <property type="match status" value="1"/>
</dbReference>
<dbReference type="Pfam" id="PF07697">
    <property type="entry name" value="7TMR-HDED"/>
    <property type="match status" value="1"/>
</dbReference>
<sequence>RIVLGLVVTASVISAVFIGRKPYGEELKKGDVSPRAIYAPIDFKYQTGIDQERTKLKREKAAEAIDGVYDIGGEVSKNLLKEVDKFFDQVIAIQNLKEAEEEELSKAKSALVISISEANIKAFLADSKPKDTKAKTKDLLNIFLSKGITTSKLEKRLIKSGRSHVMLRNLDTQVEAKVPIENFLTLSKAKKEITSKVQGMFPENRKLRIAVIDLSEKVLESNLQFNEALTNERRKLAYDNSPMQYKEKEVRKEELIITRG</sequence>
<dbReference type="InterPro" id="IPR011624">
    <property type="entry name" value="Metal-dep_PHydrolase_7TM_extra"/>
</dbReference>
<feature type="non-terminal residue" evidence="2">
    <location>
        <position position="260"/>
    </location>
</feature>
<proteinExistence type="predicted"/>
<feature type="non-terminal residue" evidence="2">
    <location>
        <position position="1"/>
    </location>
</feature>
<gene>
    <name evidence="2" type="ORF">S01H1_53218</name>
</gene>
<comment type="caution">
    <text evidence="2">The sequence shown here is derived from an EMBL/GenBank/DDBJ whole genome shotgun (WGS) entry which is preliminary data.</text>
</comment>
<evidence type="ECO:0000313" key="2">
    <source>
        <dbReference type="EMBL" id="GAG22418.1"/>
    </source>
</evidence>
<protein>
    <recommendedName>
        <fullName evidence="1">Metal-dependent phosphohydrolase 7TM extracellular domain-containing protein</fullName>
    </recommendedName>
</protein>
<accession>X0WCV2</accession>
<organism evidence="2">
    <name type="scientific">marine sediment metagenome</name>
    <dbReference type="NCBI Taxonomy" id="412755"/>
    <lineage>
        <taxon>unclassified sequences</taxon>
        <taxon>metagenomes</taxon>
        <taxon>ecological metagenomes</taxon>
    </lineage>
</organism>
<reference evidence="2" key="1">
    <citation type="journal article" date="2014" name="Front. Microbiol.">
        <title>High frequency of phylogenetically diverse reductive dehalogenase-homologous genes in deep subseafloor sedimentary metagenomes.</title>
        <authorList>
            <person name="Kawai M."/>
            <person name="Futagami T."/>
            <person name="Toyoda A."/>
            <person name="Takaki Y."/>
            <person name="Nishi S."/>
            <person name="Hori S."/>
            <person name="Arai W."/>
            <person name="Tsubouchi T."/>
            <person name="Morono Y."/>
            <person name="Uchiyama I."/>
            <person name="Ito T."/>
            <person name="Fujiyama A."/>
            <person name="Inagaki F."/>
            <person name="Takami H."/>
        </authorList>
    </citation>
    <scope>NUCLEOTIDE SEQUENCE</scope>
    <source>
        <strain evidence="2">Expedition CK06-06</strain>
    </source>
</reference>
<name>X0WCV2_9ZZZZ</name>
<evidence type="ECO:0000259" key="1">
    <source>
        <dbReference type="Pfam" id="PF07697"/>
    </source>
</evidence>
<dbReference type="EMBL" id="BARS01034455">
    <property type="protein sequence ID" value="GAG22418.1"/>
    <property type="molecule type" value="Genomic_DNA"/>
</dbReference>
<dbReference type="PANTHER" id="PTHR36442">
    <property type="entry name" value="CYCLIC-DI-AMP PHOSPHODIESTERASE PGPH"/>
    <property type="match status" value="1"/>
</dbReference>
<dbReference type="InterPro" id="IPR052722">
    <property type="entry name" value="PgpH_phosphodiesterase"/>
</dbReference>